<dbReference type="GO" id="GO:0006002">
    <property type="term" value="P:fructose 6-phosphate metabolic process"/>
    <property type="evidence" value="ECO:0007669"/>
    <property type="project" value="TreeGrafter"/>
</dbReference>
<comment type="catalytic activity">
    <reaction evidence="1">
        <text>beta-D-fructose 1,6-bisphosphate + H2O = beta-D-fructose 6-phosphate + phosphate</text>
        <dbReference type="Rhea" id="RHEA:11064"/>
        <dbReference type="ChEBI" id="CHEBI:15377"/>
        <dbReference type="ChEBI" id="CHEBI:32966"/>
        <dbReference type="ChEBI" id="CHEBI:43474"/>
        <dbReference type="ChEBI" id="CHEBI:57634"/>
        <dbReference type="EC" id="3.1.3.11"/>
    </reaction>
</comment>
<dbReference type="PRINTS" id="PR01958">
    <property type="entry name" value="S17BPHPHTASE"/>
</dbReference>
<evidence type="ECO:0000259" key="11">
    <source>
        <dbReference type="Pfam" id="PF18913"/>
    </source>
</evidence>
<dbReference type="EC" id="3.1.3.11" evidence="3"/>
<comment type="pathway">
    <text evidence="9">Carbohydrate biosynthesis.</text>
</comment>
<dbReference type="Pfam" id="PF00316">
    <property type="entry name" value="FBPase"/>
    <property type="match status" value="1"/>
</dbReference>
<dbReference type="GO" id="GO:0006094">
    <property type="term" value="P:gluconeogenesis"/>
    <property type="evidence" value="ECO:0007669"/>
    <property type="project" value="TreeGrafter"/>
</dbReference>
<dbReference type="Gene3D" id="3.40.190.80">
    <property type="match status" value="1"/>
</dbReference>
<evidence type="ECO:0000256" key="6">
    <source>
        <dbReference type="ARBA" id="ARBA00022801"/>
    </source>
</evidence>
<keyword evidence="5" id="KW-0479">Metal-binding</keyword>
<dbReference type="GO" id="GO:0042132">
    <property type="term" value="F:fructose 1,6-bisphosphate 1-phosphatase activity"/>
    <property type="evidence" value="ECO:0007669"/>
    <property type="project" value="UniProtKB-EC"/>
</dbReference>
<evidence type="ECO:0000313" key="13">
    <source>
        <dbReference type="Proteomes" id="UP000051952"/>
    </source>
</evidence>
<dbReference type="GO" id="GO:0046872">
    <property type="term" value="F:metal ion binding"/>
    <property type="evidence" value="ECO:0007669"/>
    <property type="project" value="UniProtKB-KW"/>
</dbReference>
<dbReference type="InterPro" id="IPR000146">
    <property type="entry name" value="FBPase_class-1"/>
</dbReference>
<gene>
    <name evidence="12" type="ORF">BSAL_22930</name>
</gene>
<keyword evidence="13" id="KW-1185">Reference proteome</keyword>
<evidence type="ECO:0000256" key="7">
    <source>
        <dbReference type="ARBA" id="ARBA00022842"/>
    </source>
</evidence>
<evidence type="ECO:0000256" key="5">
    <source>
        <dbReference type="ARBA" id="ARBA00022723"/>
    </source>
</evidence>
<dbReference type="PANTHER" id="PTHR11556">
    <property type="entry name" value="FRUCTOSE-1,6-BISPHOSPHATASE-RELATED"/>
    <property type="match status" value="1"/>
</dbReference>
<reference evidence="13" key="1">
    <citation type="submission" date="2015-09" db="EMBL/GenBank/DDBJ databases">
        <authorList>
            <consortium name="Pathogen Informatics"/>
        </authorList>
    </citation>
    <scope>NUCLEOTIDE SEQUENCE [LARGE SCALE GENOMIC DNA]</scope>
    <source>
        <strain evidence="13">Lake Konstanz</strain>
    </source>
</reference>
<dbReference type="GO" id="GO:0030388">
    <property type="term" value="P:fructose 1,6-bisphosphate metabolic process"/>
    <property type="evidence" value="ECO:0007669"/>
    <property type="project" value="TreeGrafter"/>
</dbReference>
<dbReference type="SUPFAM" id="SSF56655">
    <property type="entry name" value="Carbohydrate phosphatase"/>
    <property type="match status" value="1"/>
</dbReference>
<accession>A0A0S4JL09</accession>
<feature type="domain" description="Fructose-1-6-bisphosphatase class I N-terminal" evidence="10">
    <location>
        <begin position="21"/>
        <end position="185"/>
    </location>
</feature>
<dbReference type="Pfam" id="PF18913">
    <property type="entry name" value="FBPase_C"/>
    <property type="match status" value="1"/>
</dbReference>
<feature type="domain" description="Fructose-1-6-bisphosphatase class 1 C-terminal" evidence="11">
    <location>
        <begin position="192"/>
        <end position="316"/>
    </location>
</feature>
<dbReference type="PANTHER" id="PTHR11556:SF35">
    <property type="entry name" value="SEDOHEPTULOSE-1,7-BISPHOSPHATASE, CHLOROPLASTIC"/>
    <property type="match status" value="1"/>
</dbReference>
<dbReference type="GO" id="GO:0005737">
    <property type="term" value="C:cytoplasm"/>
    <property type="evidence" value="ECO:0007669"/>
    <property type="project" value="TreeGrafter"/>
</dbReference>
<sequence length="327" mass="35355">MSSLAREELSAFLARVLPATDATSSVAGVLKAIAASCAEVSLALRTEVICSANGKNKFGDDVLSVDLLADDCISRHLQQCPHVAAFCSEERPTLTSVSSSSSKPVNESYCVAFDPLDGSSIIPCNFAVGSIFGIWRGNYFIGQKVSDIVSSVVVVYGPRTAMFLAHRAFGAAEFLLEKNGQWQKVSNEPLTIKPDAKIFAPGNLRSVSVLPWYRRIVKDYMDSGKTLRYTGGMVPDVCQILIKGNGVFMTPEAAPKYKVKLRVLFECGPMAFLIQCAGGYATTGLGDYMDLVIVELHQKSPIALGSKNDAKRFENACSNQQRTMGKL</sequence>
<dbReference type="CDD" id="cd00354">
    <property type="entry name" value="FBPase"/>
    <property type="match status" value="1"/>
</dbReference>
<evidence type="ECO:0000256" key="4">
    <source>
        <dbReference type="ARBA" id="ARBA00022490"/>
    </source>
</evidence>
<dbReference type="OMA" id="PNWTVGT"/>
<dbReference type="EMBL" id="CYKH01001761">
    <property type="protein sequence ID" value="CUG89701.1"/>
    <property type="molecule type" value="Genomic_DNA"/>
</dbReference>
<evidence type="ECO:0000256" key="9">
    <source>
        <dbReference type="ARBA" id="ARBA00024331"/>
    </source>
</evidence>
<evidence type="ECO:0000313" key="12">
    <source>
        <dbReference type="EMBL" id="CUG89701.1"/>
    </source>
</evidence>
<evidence type="ECO:0000256" key="2">
    <source>
        <dbReference type="ARBA" id="ARBA00010941"/>
    </source>
</evidence>
<dbReference type="Gene3D" id="3.30.540.10">
    <property type="entry name" value="Fructose-1,6-Bisphosphatase, subunit A, domain 1"/>
    <property type="match status" value="1"/>
</dbReference>
<evidence type="ECO:0000256" key="3">
    <source>
        <dbReference type="ARBA" id="ARBA00013093"/>
    </source>
</evidence>
<keyword evidence="8" id="KW-0119">Carbohydrate metabolism</keyword>
<dbReference type="PIRSF" id="PIRSF500210">
    <property type="entry name" value="FBPtase"/>
    <property type="match status" value="1"/>
</dbReference>
<dbReference type="PIRSF" id="PIRSF000904">
    <property type="entry name" value="FBPtase_SBPase"/>
    <property type="match status" value="1"/>
</dbReference>
<name>A0A0S4JL09_BODSA</name>
<evidence type="ECO:0000256" key="8">
    <source>
        <dbReference type="ARBA" id="ARBA00023277"/>
    </source>
</evidence>
<comment type="similarity">
    <text evidence="2">Belongs to the FBPase class 1 family.</text>
</comment>
<dbReference type="GO" id="GO:0005986">
    <property type="term" value="P:sucrose biosynthetic process"/>
    <property type="evidence" value="ECO:0007669"/>
    <property type="project" value="TreeGrafter"/>
</dbReference>
<protein>
    <recommendedName>
        <fullName evidence="3">fructose-bisphosphatase</fullName>
        <ecNumber evidence="3">3.1.3.11</ecNumber>
    </recommendedName>
</protein>
<dbReference type="VEuPathDB" id="TriTrypDB:BSAL_22930"/>
<organism evidence="12 13">
    <name type="scientific">Bodo saltans</name>
    <name type="common">Flagellated protozoan</name>
    <dbReference type="NCBI Taxonomy" id="75058"/>
    <lineage>
        <taxon>Eukaryota</taxon>
        <taxon>Discoba</taxon>
        <taxon>Euglenozoa</taxon>
        <taxon>Kinetoplastea</taxon>
        <taxon>Metakinetoplastina</taxon>
        <taxon>Eubodonida</taxon>
        <taxon>Bodonidae</taxon>
        <taxon>Bodo</taxon>
    </lineage>
</organism>
<dbReference type="OrthoDB" id="10256725at2759"/>
<dbReference type="InterPro" id="IPR033391">
    <property type="entry name" value="FBPase_N"/>
</dbReference>
<dbReference type="InterPro" id="IPR028343">
    <property type="entry name" value="FBPtase"/>
</dbReference>
<keyword evidence="7" id="KW-0460">Magnesium</keyword>
<dbReference type="AlphaFoldDB" id="A0A0S4JL09"/>
<keyword evidence="4" id="KW-0963">Cytoplasm</keyword>
<keyword evidence="6" id="KW-0378">Hydrolase</keyword>
<evidence type="ECO:0000256" key="1">
    <source>
        <dbReference type="ARBA" id="ARBA00001273"/>
    </source>
</evidence>
<dbReference type="Proteomes" id="UP000051952">
    <property type="component" value="Unassembled WGS sequence"/>
</dbReference>
<proteinExistence type="inferred from homology"/>
<dbReference type="InterPro" id="IPR023079">
    <property type="entry name" value="SBPase"/>
</dbReference>
<dbReference type="GO" id="GO:0006000">
    <property type="term" value="P:fructose metabolic process"/>
    <property type="evidence" value="ECO:0007669"/>
    <property type="project" value="TreeGrafter"/>
</dbReference>
<dbReference type="InterPro" id="IPR044015">
    <property type="entry name" value="FBPase_C_dom"/>
</dbReference>
<evidence type="ECO:0000259" key="10">
    <source>
        <dbReference type="Pfam" id="PF00316"/>
    </source>
</evidence>
<dbReference type="HAMAP" id="MF_01855">
    <property type="entry name" value="FBPase_class1"/>
    <property type="match status" value="1"/>
</dbReference>